<dbReference type="RefSeq" id="WP_248601367.1">
    <property type="nucleotide sequence ID" value="NZ_JAJIAO010000001.1"/>
</dbReference>
<organism evidence="1 2">
    <name type="scientific">Apilactobacillus xinyiensis</name>
    <dbReference type="NCBI Taxonomy" id="2841032"/>
    <lineage>
        <taxon>Bacteria</taxon>
        <taxon>Bacillati</taxon>
        <taxon>Bacillota</taxon>
        <taxon>Bacilli</taxon>
        <taxon>Lactobacillales</taxon>
        <taxon>Lactobacillaceae</taxon>
        <taxon>Apilactobacillus</taxon>
    </lineage>
</organism>
<dbReference type="Pfam" id="PF05014">
    <property type="entry name" value="Nuc_deoxyrib_tr"/>
    <property type="match status" value="1"/>
</dbReference>
<gene>
    <name evidence="1" type="ORF">LNP07_00535</name>
</gene>
<proteinExistence type="predicted"/>
<protein>
    <submittedName>
        <fullName evidence="1">Nucleoside 2-deoxyribosyltransferase</fullName>
    </submittedName>
</protein>
<name>A0ABT0I130_9LACO</name>
<evidence type="ECO:0000313" key="1">
    <source>
        <dbReference type="EMBL" id="MCK8624009.1"/>
    </source>
</evidence>
<reference evidence="1 2" key="1">
    <citation type="submission" date="2021-11" db="EMBL/GenBank/DDBJ databases">
        <title>Comparative genomics of bee honey and flower isolates.</title>
        <authorList>
            <person name="Bechtner J.D."/>
            <person name="Gallus M.K."/>
            <person name="Ehrmann M."/>
        </authorList>
    </citation>
    <scope>NUCLEOTIDE SEQUENCE [LARGE SCALE GENOMIC DNA]</scope>
    <source>
        <strain evidence="1 2">M161</strain>
    </source>
</reference>
<dbReference type="Proteomes" id="UP001522905">
    <property type="component" value="Unassembled WGS sequence"/>
</dbReference>
<comment type="caution">
    <text evidence="1">The sequence shown here is derived from an EMBL/GenBank/DDBJ whole genome shotgun (WGS) entry which is preliminary data.</text>
</comment>
<evidence type="ECO:0000313" key="2">
    <source>
        <dbReference type="Proteomes" id="UP001522905"/>
    </source>
</evidence>
<dbReference type="InterPro" id="IPR007710">
    <property type="entry name" value="Nucleoside_deoxyribTrfase"/>
</dbReference>
<keyword evidence="2" id="KW-1185">Reference proteome</keyword>
<sequence>MKRIYLAGPFFDDEQVERIEKLEKILTNNSTVESFFSPRTTNLPGEEPGTPEWANKIYHDDVNEILKADLVLAVIDFTGDNVDSGTAFEIGYAVANHKPVIVFHEKTGIVNLMISESIRSYLTTFEDVKKYDFDKMPVKKYNGPVI</sequence>
<accession>A0ABT0I130</accession>
<dbReference type="SUPFAM" id="SSF52309">
    <property type="entry name" value="N-(deoxy)ribosyltransferase-like"/>
    <property type="match status" value="1"/>
</dbReference>
<dbReference type="PANTHER" id="PTHR15364">
    <property type="entry name" value="2'-DEOXYNUCLEOSIDE 5'-PHOSPHATE N-HYDROLASE 1"/>
    <property type="match status" value="1"/>
</dbReference>
<dbReference type="Gene3D" id="3.40.50.450">
    <property type="match status" value="1"/>
</dbReference>
<dbReference type="EMBL" id="JAJIAO010000001">
    <property type="protein sequence ID" value="MCK8624009.1"/>
    <property type="molecule type" value="Genomic_DNA"/>
</dbReference>
<dbReference type="PANTHER" id="PTHR15364:SF0">
    <property type="entry name" value="2'-DEOXYNUCLEOSIDE 5'-PHOSPHATE N-HYDROLASE 1"/>
    <property type="match status" value="1"/>
</dbReference>
<dbReference type="InterPro" id="IPR051239">
    <property type="entry name" value="2'-dNMP_N-hydrolase"/>
</dbReference>